<feature type="domain" description="EF-hand" evidence="10">
    <location>
        <begin position="163"/>
        <end position="198"/>
    </location>
</feature>
<evidence type="ECO:0000259" key="10">
    <source>
        <dbReference type="PROSITE" id="PS50222"/>
    </source>
</evidence>
<dbReference type="Proteomes" id="UP000002279">
    <property type="component" value="Chromosome X5"/>
</dbReference>
<name>A0A6I8MXI4_ORNAN</name>
<dbReference type="SMART" id="SM00054">
    <property type="entry name" value="EFh"/>
    <property type="match status" value="1"/>
</dbReference>
<comment type="function">
    <text evidence="6">May function as calcium sensor and modulator, contributing to cellular calcium signaling. May function by interacting with other proteins, such as TPR-containing proteins, and indirectly play a role in many physiological processes such as the reorganization of the actin cytoskeleton and in cell motility. Binds 2 calcium ions. Calcium binding is cooperative.</text>
</comment>
<dbReference type="FunFam" id="1.10.238.10:FF:000044">
    <property type="entry name" value="Protein S100"/>
    <property type="match status" value="1"/>
</dbReference>
<organism evidence="11 12">
    <name type="scientific">Ornithorhynchus anatinus</name>
    <name type="common">Duckbill platypus</name>
    <dbReference type="NCBI Taxonomy" id="9258"/>
    <lineage>
        <taxon>Eukaryota</taxon>
        <taxon>Metazoa</taxon>
        <taxon>Chordata</taxon>
        <taxon>Craniata</taxon>
        <taxon>Vertebrata</taxon>
        <taxon>Euteleostomi</taxon>
        <taxon>Mammalia</taxon>
        <taxon>Monotremata</taxon>
        <taxon>Ornithorhynchidae</taxon>
        <taxon>Ornithorhynchus</taxon>
    </lineage>
</organism>
<comment type="subunit">
    <text evidence="9">Homodimer; head to tail assembly of 2 subunits. Interacts with CACYBP in a calcium-dependent manner. Interacts with ANXA2 and ANXA11 (via N-terminus). Interacts with SUGT1. Interacts with TP53; has higher affinity for TP53 that is phosphorylated on its N-terminal domain, and lower affinity for TP53 that is phosphorylated on its C-terminal domain. Interacts with tropomyosin. Interacts with FKBP4. Interacts with PPP5C (via TPR repeats); the interaction is calcium-dependent and modulates PPP5C activity. Interacts with TPPP; this interaction inhibits TPPP dimerization.</text>
</comment>
<dbReference type="GO" id="GO:0005509">
    <property type="term" value="F:calcium ion binding"/>
    <property type="evidence" value="ECO:0000318"/>
    <property type="project" value="GO_Central"/>
</dbReference>
<evidence type="ECO:0000256" key="7">
    <source>
        <dbReference type="ARBA" id="ARBA00032106"/>
    </source>
</evidence>
<dbReference type="GeneTree" id="ENSGT00940000161896"/>
<dbReference type="FunCoup" id="A0A6I8MXI4">
    <property type="interactions" value="358"/>
</dbReference>
<comment type="similarity">
    <text evidence="1">Belongs to the S-100 family.</text>
</comment>
<dbReference type="Ensembl" id="ENSOANT00000052961.1">
    <property type="protein sequence ID" value="ENSOANP00000033427.1"/>
    <property type="gene ID" value="ENSOANG00000050547.1"/>
</dbReference>
<evidence type="ECO:0000256" key="2">
    <source>
        <dbReference type="ARBA" id="ARBA00014225"/>
    </source>
</evidence>
<dbReference type="InParanoid" id="A0A6I8MXI4"/>
<gene>
    <name evidence="11" type="primary">LOC114807899</name>
</gene>
<evidence type="ECO:0000256" key="1">
    <source>
        <dbReference type="ARBA" id="ARBA00007323"/>
    </source>
</evidence>
<keyword evidence="4" id="KW-0677">Repeat</keyword>
<accession>A0A6I8MXI4</accession>
<dbReference type="InterPro" id="IPR034118">
    <property type="entry name" value="S-100A6"/>
</dbReference>
<dbReference type="InterPro" id="IPR002048">
    <property type="entry name" value="EF_hand_dom"/>
</dbReference>
<sequence length="207" mass="22092">GLQPLGRAASRLRGKSGFSLPTLPPVAALNAVPRGVYPSLPELRAAWAGGGTGRGWGGEEGFLRSCVTAGLGAGPGVPPPPRSIKEIVLRQCPSSYQPHPAFFATETPRSLAAHAMSCPLDQALGLLVCIFHKYSGKEGDKNSLSKKELKELIQNELTIGPKLNDAEIVNLMNDLDQNKDQEVNFQEYVTFLGALAMIYNDALKGVL</sequence>
<dbReference type="PROSITE" id="PS50222">
    <property type="entry name" value="EF_HAND_2"/>
    <property type="match status" value="1"/>
</dbReference>
<proteinExistence type="inferred from homology"/>
<dbReference type="InterPro" id="IPR013787">
    <property type="entry name" value="S100_Ca-bd_sub"/>
</dbReference>
<dbReference type="InterPro" id="IPR018247">
    <property type="entry name" value="EF_Hand_1_Ca_BS"/>
</dbReference>
<evidence type="ECO:0000313" key="12">
    <source>
        <dbReference type="Proteomes" id="UP000002279"/>
    </source>
</evidence>
<evidence type="ECO:0000256" key="6">
    <source>
        <dbReference type="ARBA" id="ARBA00025385"/>
    </source>
</evidence>
<dbReference type="PROSITE" id="PS00018">
    <property type="entry name" value="EF_HAND_1"/>
    <property type="match status" value="1"/>
</dbReference>
<protein>
    <recommendedName>
        <fullName evidence="2">Protein S100-A6</fullName>
    </recommendedName>
    <alternativeName>
        <fullName evidence="7">Calcyclin</fullName>
    </alternativeName>
    <alternativeName>
        <fullName evidence="8">S100 calcium-binding protein A6</fullName>
    </alternativeName>
</protein>
<reference evidence="11" key="3">
    <citation type="submission" date="2025-09" db="UniProtKB">
        <authorList>
            <consortium name="Ensembl"/>
        </authorList>
    </citation>
    <scope>IDENTIFICATION</scope>
    <source>
        <strain evidence="11">Glennie</strain>
    </source>
</reference>
<dbReference type="GO" id="GO:0048306">
    <property type="term" value="F:calcium-dependent protein binding"/>
    <property type="evidence" value="ECO:0000318"/>
    <property type="project" value="GO_Central"/>
</dbReference>
<evidence type="ECO:0000256" key="5">
    <source>
        <dbReference type="ARBA" id="ARBA00022837"/>
    </source>
</evidence>
<dbReference type="Bgee" id="ENSOANG00000050547">
    <property type="expression patterns" value="Expressed in fibroblast and 8 other cell types or tissues"/>
</dbReference>
<evidence type="ECO:0000256" key="4">
    <source>
        <dbReference type="ARBA" id="ARBA00022737"/>
    </source>
</evidence>
<dbReference type="InterPro" id="IPR001751">
    <property type="entry name" value="S100/CaBP7/8-like_CS"/>
</dbReference>
<evidence type="ECO:0000256" key="3">
    <source>
        <dbReference type="ARBA" id="ARBA00022723"/>
    </source>
</evidence>
<dbReference type="CDD" id="cd05029">
    <property type="entry name" value="S-100A6"/>
    <property type="match status" value="1"/>
</dbReference>
<dbReference type="SUPFAM" id="SSF47473">
    <property type="entry name" value="EF-hand"/>
    <property type="match status" value="1"/>
</dbReference>
<dbReference type="GO" id="GO:0005634">
    <property type="term" value="C:nucleus"/>
    <property type="evidence" value="ECO:0000318"/>
    <property type="project" value="GO_Central"/>
</dbReference>
<keyword evidence="12" id="KW-1185">Reference proteome</keyword>
<dbReference type="Pfam" id="PF01023">
    <property type="entry name" value="S_100"/>
    <property type="match status" value="1"/>
</dbReference>
<evidence type="ECO:0000313" key="11">
    <source>
        <dbReference type="Ensembl" id="ENSOANP00000033427.1"/>
    </source>
</evidence>
<dbReference type="PROSITE" id="PS00303">
    <property type="entry name" value="S100_CABP"/>
    <property type="match status" value="1"/>
</dbReference>
<evidence type="ECO:0000256" key="9">
    <source>
        <dbReference type="ARBA" id="ARBA00046837"/>
    </source>
</evidence>
<keyword evidence="3" id="KW-0479">Metal-binding</keyword>
<dbReference type="Gene3D" id="1.10.238.10">
    <property type="entry name" value="EF-hand"/>
    <property type="match status" value="1"/>
</dbReference>
<dbReference type="SMART" id="SM01394">
    <property type="entry name" value="S_100"/>
    <property type="match status" value="1"/>
</dbReference>
<reference evidence="11" key="2">
    <citation type="submission" date="2025-08" db="UniProtKB">
        <authorList>
            <consortium name="Ensembl"/>
        </authorList>
    </citation>
    <scope>IDENTIFICATION</scope>
    <source>
        <strain evidence="11">Glennie</strain>
    </source>
</reference>
<keyword evidence="5" id="KW-0106">Calcium</keyword>
<dbReference type="GO" id="GO:0044548">
    <property type="term" value="F:S100 protein binding"/>
    <property type="evidence" value="ECO:0000318"/>
    <property type="project" value="GO_Central"/>
</dbReference>
<dbReference type="PANTHER" id="PTHR11639:SF80">
    <property type="entry name" value="PROTEIN S100-A6"/>
    <property type="match status" value="1"/>
</dbReference>
<dbReference type="PANTHER" id="PTHR11639">
    <property type="entry name" value="S100 CALCIUM-BINDING PROTEIN"/>
    <property type="match status" value="1"/>
</dbReference>
<dbReference type="GO" id="GO:0048471">
    <property type="term" value="C:perinuclear region of cytoplasm"/>
    <property type="evidence" value="ECO:0000318"/>
    <property type="project" value="GO_Central"/>
</dbReference>
<dbReference type="InterPro" id="IPR011992">
    <property type="entry name" value="EF-hand-dom_pair"/>
</dbReference>
<reference evidence="11 12" key="1">
    <citation type="journal article" date="2008" name="Nature">
        <title>Genome analysis of the platypus reveals unique signatures of evolution.</title>
        <authorList>
            <person name="Warren W.C."/>
            <person name="Hillier L.W."/>
            <person name="Marshall Graves J.A."/>
            <person name="Birney E."/>
            <person name="Ponting C.P."/>
            <person name="Grutzner F."/>
            <person name="Belov K."/>
            <person name="Miller W."/>
            <person name="Clarke L."/>
            <person name="Chinwalla A.T."/>
            <person name="Yang S.P."/>
            <person name="Heger A."/>
            <person name="Locke D.P."/>
            <person name="Miethke P."/>
            <person name="Waters P.D."/>
            <person name="Veyrunes F."/>
            <person name="Fulton L."/>
            <person name="Fulton B."/>
            <person name="Graves T."/>
            <person name="Wallis J."/>
            <person name="Puente X.S."/>
            <person name="Lopez-Otin C."/>
            <person name="Ordonez G.R."/>
            <person name="Eichler E.E."/>
            <person name="Chen L."/>
            <person name="Cheng Z."/>
            <person name="Deakin J.E."/>
            <person name="Alsop A."/>
            <person name="Thompson K."/>
            <person name="Kirby P."/>
            <person name="Papenfuss A.T."/>
            <person name="Wakefield M.J."/>
            <person name="Olender T."/>
            <person name="Lancet D."/>
            <person name="Huttley G.A."/>
            <person name="Smit A.F."/>
            <person name="Pask A."/>
            <person name="Temple-Smith P."/>
            <person name="Batzer M.A."/>
            <person name="Walker J.A."/>
            <person name="Konkel M.K."/>
            <person name="Harris R.S."/>
            <person name="Whittington C.M."/>
            <person name="Wong E.S."/>
            <person name="Gemmell N.J."/>
            <person name="Buschiazzo E."/>
            <person name="Vargas Jentzsch I.M."/>
            <person name="Merkel A."/>
            <person name="Schmitz J."/>
            <person name="Zemann A."/>
            <person name="Churakov G."/>
            <person name="Kriegs J.O."/>
            <person name="Brosius J."/>
            <person name="Murchison E.P."/>
            <person name="Sachidanandam R."/>
            <person name="Smith C."/>
            <person name="Hannon G.J."/>
            <person name="Tsend-Ayush E."/>
            <person name="McMillan D."/>
            <person name="Attenborough R."/>
            <person name="Rens W."/>
            <person name="Ferguson-Smith M."/>
            <person name="Lefevre C.M."/>
            <person name="Sharp J.A."/>
            <person name="Nicholas K.R."/>
            <person name="Ray D.A."/>
            <person name="Kube M."/>
            <person name="Reinhardt R."/>
            <person name="Pringle T.H."/>
            <person name="Taylor J."/>
            <person name="Jones R.C."/>
            <person name="Nixon B."/>
            <person name="Dacheux J.L."/>
            <person name="Niwa H."/>
            <person name="Sekita Y."/>
            <person name="Huang X."/>
            <person name="Stark A."/>
            <person name="Kheradpour P."/>
            <person name="Kellis M."/>
            <person name="Flicek P."/>
            <person name="Chen Y."/>
            <person name="Webber C."/>
            <person name="Hardison R."/>
            <person name="Nelson J."/>
            <person name="Hallsworth-Pepin K."/>
            <person name="Delehaunty K."/>
            <person name="Markovic C."/>
            <person name="Minx P."/>
            <person name="Feng Y."/>
            <person name="Kremitzki C."/>
            <person name="Mitreva M."/>
            <person name="Glasscock J."/>
            <person name="Wylie T."/>
            <person name="Wohldmann P."/>
            <person name="Thiru P."/>
            <person name="Nhan M.N."/>
            <person name="Pohl C.S."/>
            <person name="Smith S.M."/>
            <person name="Hou S."/>
            <person name="Nefedov M."/>
            <person name="de Jong P.J."/>
            <person name="Renfree M.B."/>
            <person name="Mardis E.R."/>
            <person name="Wilson R.K."/>
        </authorList>
    </citation>
    <scope>NUCLEOTIDE SEQUENCE [LARGE SCALE GENOMIC DNA]</scope>
    <source>
        <strain evidence="11 12">Glennie</strain>
    </source>
</reference>
<dbReference type="AlphaFoldDB" id="A0A6I8MXI4"/>
<evidence type="ECO:0000256" key="8">
    <source>
        <dbReference type="ARBA" id="ARBA00032794"/>
    </source>
</evidence>